<dbReference type="SMART" id="SM00635">
    <property type="entry name" value="BID_2"/>
    <property type="match status" value="1"/>
</dbReference>
<dbReference type="InterPro" id="IPR002053">
    <property type="entry name" value="Glyco_hydro_25"/>
</dbReference>
<evidence type="ECO:0000256" key="3">
    <source>
        <dbReference type="ARBA" id="ARBA00023295"/>
    </source>
</evidence>
<feature type="chain" id="PRO_5046505496" evidence="4">
    <location>
        <begin position="24"/>
        <end position="761"/>
    </location>
</feature>
<dbReference type="SMART" id="SM00641">
    <property type="entry name" value="Glyco_25"/>
    <property type="match status" value="1"/>
</dbReference>
<sequence>MKKILALLLTFCLTFYCGAAAFAEDVSAVAATSTGTFQIDNTSIAIKVGESAVITAYENGSPTMNATWTVSNPSIASVSNGLVAGHQLGTTTVTATNSAGESATCYVHVVLKGIDVSSWQGNIDWGTVKNQGIDFAIIRTGYGKTAPEVQTDAYFAQNYSGATANGIKVGVYHFSYAETVEDALQEADFCLSILDGRELDYPVFYDIEDTVHRTMDTNLMADIVEAFCGKIEAAGYRTGVYSSVNIFNSNLSSPRLDKYDRWVASWGRDVANLDKAYTIWQYAYGTLAGISGNVDLNYSFKDYSQAGTPVAPSNPTTPSISCDTSSYAFGSNDVYYYKVVTSSATQPTATSSNPSAVSVTFGKKVSDGYIFQINNVGSGTATITTTTAEGASVSFQATGNKSATPALTCDTSSYTFSNNSVYYYKVFTDSIVQPTATSSNPAVVSVTFGKKVSGGYIFQINNVGTGTAVITTTTADGASVSFQATGNKSIVSSTLTCDTTSPYTFGSNSTYYYKVFTNSTTQPTATSSNPSSVSVTFGKRVSDGYIFQINNVGTGTAVITTTTADGASVSFQATGTRSTSSGTPLRCDTTSPYTFGSNSAYYYKVFTTSATQPTATSSNPSAVSVTFGKKVSDGYIFQINNVGTGTAVITTTVDGSSVSFQATGNRSSSSGSTPTGSLTCDTTHPFTIRQGNIYTFLFTPNGNVGTPQFTTGNSNVLITAGLKLRNGSYLLTVKGVGAGSTGVYATIPGQAPVNYCTVNVE</sequence>
<keyword evidence="7" id="KW-1185">Reference proteome</keyword>
<feature type="signal peptide" evidence="4">
    <location>
        <begin position="1"/>
        <end position="23"/>
    </location>
</feature>
<name>A0ABS9MLZ8_9FIRM</name>
<dbReference type="Pfam" id="PF01183">
    <property type="entry name" value="Glyco_hydro_25"/>
    <property type="match status" value="1"/>
</dbReference>
<evidence type="ECO:0000256" key="1">
    <source>
        <dbReference type="ARBA" id="ARBA00010646"/>
    </source>
</evidence>
<dbReference type="Gene3D" id="2.60.40.1080">
    <property type="match status" value="1"/>
</dbReference>
<protein>
    <submittedName>
        <fullName evidence="6">Ig-like domain-containing protein</fullName>
    </submittedName>
</protein>
<dbReference type="Proteomes" id="UP001298681">
    <property type="component" value="Unassembled WGS sequence"/>
</dbReference>
<evidence type="ECO:0000256" key="2">
    <source>
        <dbReference type="ARBA" id="ARBA00022801"/>
    </source>
</evidence>
<dbReference type="InterPro" id="IPR017853">
    <property type="entry name" value="GH"/>
</dbReference>
<keyword evidence="4" id="KW-0732">Signal</keyword>
<dbReference type="SUPFAM" id="SSF49373">
    <property type="entry name" value="Invasin/intimin cell-adhesion fragments"/>
    <property type="match status" value="1"/>
</dbReference>
<dbReference type="RefSeq" id="WP_237967153.1">
    <property type="nucleotide sequence ID" value="NZ_JAKNHQ010000024.1"/>
</dbReference>
<feature type="domain" description="BIG2" evidence="5">
    <location>
        <begin position="33"/>
        <end position="107"/>
    </location>
</feature>
<keyword evidence="3" id="KW-0326">Glycosidase</keyword>
<proteinExistence type="inferred from homology"/>
<dbReference type="PROSITE" id="PS51904">
    <property type="entry name" value="GLYCOSYL_HYDROL_F25_2"/>
    <property type="match status" value="1"/>
</dbReference>
<gene>
    <name evidence="6" type="ORF">L0P57_12890</name>
</gene>
<reference evidence="6 7" key="1">
    <citation type="submission" date="2022-01" db="EMBL/GenBank/DDBJ databases">
        <title>Collection of gut derived symbiotic bacterial strains cultured from healthy donors.</title>
        <authorList>
            <person name="Lin H."/>
            <person name="Kohout C."/>
            <person name="Waligurski E."/>
            <person name="Pamer E.G."/>
        </authorList>
    </citation>
    <scope>NUCLEOTIDE SEQUENCE [LARGE SCALE GENOMIC DNA]</scope>
    <source>
        <strain evidence="6 7">DFI.7.58</strain>
    </source>
</reference>
<dbReference type="CDD" id="cd06414">
    <property type="entry name" value="GH25_LytC-like"/>
    <property type="match status" value="1"/>
</dbReference>
<organism evidence="6 7">
    <name type="scientific">Anaeromassilibacillus senegalensis</name>
    <dbReference type="NCBI Taxonomy" id="1673717"/>
    <lineage>
        <taxon>Bacteria</taxon>
        <taxon>Bacillati</taxon>
        <taxon>Bacillota</taxon>
        <taxon>Clostridia</taxon>
        <taxon>Eubacteriales</taxon>
        <taxon>Acutalibacteraceae</taxon>
        <taxon>Anaeromassilibacillus</taxon>
    </lineage>
</organism>
<comment type="similarity">
    <text evidence="1">Belongs to the glycosyl hydrolase 25 family.</text>
</comment>
<dbReference type="Pfam" id="PF02368">
    <property type="entry name" value="Big_2"/>
    <property type="match status" value="1"/>
</dbReference>
<evidence type="ECO:0000313" key="7">
    <source>
        <dbReference type="Proteomes" id="UP001298681"/>
    </source>
</evidence>
<accession>A0ABS9MLZ8</accession>
<evidence type="ECO:0000256" key="4">
    <source>
        <dbReference type="SAM" id="SignalP"/>
    </source>
</evidence>
<dbReference type="EMBL" id="JAKNHQ010000024">
    <property type="protein sequence ID" value="MCG4611825.1"/>
    <property type="molecule type" value="Genomic_DNA"/>
</dbReference>
<dbReference type="SUPFAM" id="SSF51445">
    <property type="entry name" value="(Trans)glycosidases"/>
    <property type="match status" value="1"/>
</dbReference>
<dbReference type="PANTHER" id="PTHR34135">
    <property type="entry name" value="LYSOZYME"/>
    <property type="match status" value="1"/>
</dbReference>
<keyword evidence="2" id="KW-0378">Hydrolase</keyword>
<evidence type="ECO:0000259" key="5">
    <source>
        <dbReference type="SMART" id="SM00635"/>
    </source>
</evidence>
<dbReference type="PANTHER" id="PTHR34135:SF2">
    <property type="entry name" value="LYSOZYME"/>
    <property type="match status" value="1"/>
</dbReference>
<dbReference type="InterPro" id="IPR018077">
    <property type="entry name" value="Glyco_hydro_fam25_subgr"/>
</dbReference>
<comment type="caution">
    <text evidence="6">The sequence shown here is derived from an EMBL/GenBank/DDBJ whole genome shotgun (WGS) entry which is preliminary data.</text>
</comment>
<dbReference type="InterPro" id="IPR003343">
    <property type="entry name" value="Big_2"/>
</dbReference>
<evidence type="ECO:0000313" key="6">
    <source>
        <dbReference type="EMBL" id="MCG4611825.1"/>
    </source>
</evidence>
<dbReference type="InterPro" id="IPR008964">
    <property type="entry name" value="Invasin/intimin_cell_adhesion"/>
</dbReference>
<dbReference type="Gene3D" id="3.20.20.80">
    <property type="entry name" value="Glycosidases"/>
    <property type="match status" value="1"/>
</dbReference>